<dbReference type="Proteomes" id="UP000507222">
    <property type="component" value="Unassembled WGS sequence"/>
</dbReference>
<reference evidence="1 2" key="1">
    <citation type="submission" date="2020-05" db="EMBL/GenBank/DDBJ databases">
        <authorList>
            <person name="Campoy J."/>
            <person name="Schneeberger K."/>
            <person name="Spophaly S."/>
        </authorList>
    </citation>
    <scope>NUCLEOTIDE SEQUENCE [LARGE SCALE GENOMIC DNA]</scope>
    <source>
        <strain evidence="1">PruArmRojPasFocal</strain>
    </source>
</reference>
<sequence>MEVPKSYLPVKKLNPLVMLRLAKINSQKVFENPEKTVNFGKAACLPLNRNFSNFGSGFRVYGGRAWGGFGEREREGMHLPPLFDKITRIDLTLTWALKLLRKCLV</sequence>
<accession>A0A6J5UKS3</accession>
<gene>
    <name evidence="1" type="ORF">CURHAP_LOCUS25681</name>
</gene>
<dbReference type="EMBL" id="CAEKDK010000004">
    <property type="protein sequence ID" value="CAB4276563.1"/>
    <property type="molecule type" value="Genomic_DNA"/>
</dbReference>
<organism evidence="1 2">
    <name type="scientific">Prunus armeniaca</name>
    <name type="common">Apricot</name>
    <name type="synonym">Armeniaca vulgaris</name>
    <dbReference type="NCBI Taxonomy" id="36596"/>
    <lineage>
        <taxon>Eukaryota</taxon>
        <taxon>Viridiplantae</taxon>
        <taxon>Streptophyta</taxon>
        <taxon>Embryophyta</taxon>
        <taxon>Tracheophyta</taxon>
        <taxon>Spermatophyta</taxon>
        <taxon>Magnoliopsida</taxon>
        <taxon>eudicotyledons</taxon>
        <taxon>Gunneridae</taxon>
        <taxon>Pentapetalae</taxon>
        <taxon>rosids</taxon>
        <taxon>fabids</taxon>
        <taxon>Rosales</taxon>
        <taxon>Rosaceae</taxon>
        <taxon>Amygdaloideae</taxon>
        <taxon>Amygdaleae</taxon>
        <taxon>Prunus</taxon>
    </lineage>
</organism>
<dbReference type="AlphaFoldDB" id="A0A6J5UKS3"/>
<proteinExistence type="predicted"/>
<evidence type="ECO:0000313" key="1">
    <source>
        <dbReference type="EMBL" id="CAB4276563.1"/>
    </source>
</evidence>
<protein>
    <submittedName>
        <fullName evidence="1">Uncharacterized protein</fullName>
    </submittedName>
</protein>
<name>A0A6J5UKS3_PRUAR</name>
<evidence type="ECO:0000313" key="2">
    <source>
        <dbReference type="Proteomes" id="UP000507222"/>
    </source>
</evidence>